<keyword evidence="3" id="KW-1185">Reference proteome</keyword>
<evidence type="ECO:0000256" key="1">
    <source>
        <dbReference type="SAM" id="MobiDB-lite"/>
    </source>
</evidence>
<dbReference type="PANTHER" id="PTHR10933">
    <property type="entry name" value="IMMUNOGLOBULIN-BINDING PROTEIN 1"/>
    <property type="match status" value="1"/>
</dbReference>
<accession>A0A6A6V0Z2</accession>
<dbReference type="GO" id="GO:0051721">
    <property type="term" value="F:protein phosphatase 2A binding"/>
    <property type="evidence" value="ECO:0007669"/>
    <property type="project" value="TreeGrafter"/>
</dbReference>
<feature type="compositionally biased region" description="Basic and acidic residues" evidence="1">
    <location>
        <begin position="327"/>
        <end position="348"/>
    </location>
</feature>
<organism evidence="2 3">
    <name type="scientific">Sporormia fimetaria CBS 119925</name>
    <dbReference type="NCBI Taxonomy" id="1340428"/>
    <lineage>
        <taxon>Eukaryota</taxon>
        <taxon>Fungi</taxon>
        <taxon>Dikarya</taxon>
        <taxon>Ascomycota</taxon>
        <taxon>Pezizomycotina</taxon>
        <taxon>Dothideomycetes</taxon>
        <taxon>Pleosporomycetidae</taxon>
        <taxon>Pleosporales</taxon>
        <taxon>Sporormiaceae</taxon>
        <taxon>Sporormia</taxon>
    </lineage>
</organism>
<name>A0A6A6V0Z2_9PLEO</name>
<evidence type="ECO:0000313" key="3">
    <source>
        <dbReference type="Proteomes" id="UP000799440"/>
    </source>
</evidence>
<sequence length="358" mass="40980">MSEEPTNIRTLFLSAERAREALTSAPDSNSPTYQENLAKVIATYNECLKLSQQVSLFSSNETLEDVSSSDLQYMSIPYHLAELVQKIQTQRDPIARKEVLLKAQSFYERFLKLLDSYDMLAKSDAKLLEEYLDDRNNFTTVSNTDPNARRNAKILRYREEMEMKNKIDYLRRNPKLAENDEHVVRQLHLANIKLQVHQTFQSLESIAQELHILSLAPPAPPEGQSQPGPDARQDGRNDRDKYSDRLDSQLPGLKYSGPILSSDGKPLRPFTLVDNRQRMKQNVFRPDHNLPTMSIDEYLEEERRRGGIIEGGGEQSGIRPEPDEDNLDKADEETMKARAWDEFKEDNPKGAGNTINRG</sequence>
<dbReference type="Pfam" id="PF04177">
    <property type="entry name" value="TAP42"/>
    <property type="match status" value="1"/>
</dbReference>
<protein>
    <submittedName>
        <fullName evidence="2">TAP42-like protein</fullName>
    </submittedName>
</protein>
<dbReference type="GO" id="GO:0009966">
    <property type="term" value="P:regulation of signal transduction"/>
    <property type="evidence" value="ECO:0007669"/>
    <property type="project" value="InterPro"/>
</dbReference>
<dbReference type="InterPro" id="IPR038511">
    <property type="entry name" value="TAP42/TAP46-like_sf"/>
</dbReference>
<gene>
    <name evidence="2" type="ORF">M011DRAFT_470614</name>
</gene>
<feature type="compositionally biased region" description="Basic and acidic residues" evidence="1">
    <location>
        <begin position="231"/>
        <end position="247"/>
    </location>
</feature>
<proteinExistence type="predicted"/>
<dbReference type="OrthoDB" id="10261753at2759"/>
<dbReference type="GO" id="GO:0005829">
    <property type="term" value="C:cytosol"/>
    <property type="evidence" value="ECO:0007669"/>
    <property type="project" value="TreeGrafter"/>
</dbReference>
<dbReference type="Proteomes" id="UP000799440">
    <property type="component" value="Unassembled WGS sequence"/>
</dbReference>
<dbReference type="EMBL" id="MU006590">
    <property type="protein sequence ID" value="KAF2744198.1"/>
    <property type="molecule type" value="Genomic_DNA"/>
</dbReference>
<evidence type="ECO:0000313" key="2">
    <source>
        <dbReference type="EMBL" id="KAF2744198.1"/>
    </source>
</evidence>
<feature type="region of interest" description="Disordered" evidence="1">
    <location>
        <begin position="216"/>
        <end position="265"/>
    </location>
</feature>
<reference evidence="2" key="1">
    <citation type="journal article" date="2020" name="Stud. Mycol.">
        <title>101 Dothideomycetes genomes: a test case for predicting lifestyles and emergence of pathogens.</title>
        <authorList>
            <person name="Haridas S."/>
            <person name="Albert R."/>
            <person name="Binder M."/>
            <person name="Bloem J."/>
            <person name="Labutti K."/>
            <person name="Salamov A."/>
            <person name="Andreopoulos B."/>
            <person name="Baker S."/>
            <person name="Barry K."/>
            <person name="Bills G."/>
            <person name="Bluhm B."/>
            <person name="Cannon C."/>
            <person name="Castanera R."/>
            <person name="Culley D."/>
            <person name="Daum C."/>
            <person name="Ezra D."/>
            <person name="Gonzalez J."/>
            <person name="Henrissat B."/>
            <person name="Kuo A."/>
            <person name="Liang C."/>
            <person name="Lipzen A."/>
            <person name="Lutzoni F."/>
            <person name="Magnuson J."/>
            <person name="Mondo S."/>
            <person name="Nolan M."/>
            <person name="Ohm R."/>
            <person name="Pangilinan J."/>
            <person name="Park H.-J."/>
            <person name="Ramirez L."/>
            <person name="Alfaro M."/>
            <person name="Sun H."/>
            <person name="Tritt A."/>
            <person name="Yoshinaga Y."/>
            <person name="Zwiers L.-H."/>
            <person name="Turgeon B."/>
            <person name="Goodwin S."/>
            <person name="Spatafora J."/>
            <person name="Crous P."/>
            <person name="Grigoriev I."/>
        </authorList>
    </citation>
    <scope>NUCLEOTIDE SEQUENCE</scope>
    <source>
        <strain evidence="2">CBS 119925</strain>
    </source>
</reference>
<dbReference type="AlphaFoldDB" id="A0A6A6V0Z2"/>
<dbReference type="PANTHER" id="PTHR10933:SF9">
    <property type="entry name" value="IMMUNOGLOBULIN-BINDING PROTEIN 1"/>
    <property type="match status" value="1"/>
</dbReference>
<dbReference type="Gene3D" id="1.25.40.540">
    <property type="entry name" value="TAP42-like family"/>
    <property type="match status" value="1"/>
</dbReference>
<feature type="region of interest" description="Disordered" evidence="1">
    <location>
        <begin position="308"/>
        <end position="358"/>
    </location>
</feature>
<dbReference type="GO" id="GO:0035303">
    <property type="term" value="P:regulation of dephosphorylation"/>
    <property type="evidence" value="ECO:0007669"/>
    <property type="project" value="TreeGrafter"/>
</dbReference>
<dbReference type="InterPro" id="IPR007304">
    <property type="entry name" value="TAP46-like"/>
</dbReference>